<dbReference type="GO" id="GO:0030655">
    <property type="term" value="P:beta-lactam antibiotic catabolic process"/>
    <property type="evidence" value="ECO:0007669"/>
    <property type="project" value="InterPro"/>
</dbReference>
<comment type="similarity">
    <text evidence="2">Belongs to the class-A beta-lactamase family.</text>
</comment>
<gene>
    <name evidence="5" type="ORF">HKW67_21445</name>
</gene>
<dbReference type="InterPro" id="IPR012338">
    <property type="entry name" value="Beta-lactam/transpept-like"/>
</dbReference>
<dbReference type="RefSeq" id="WP_171227344.1">
    <property type="nucleotide sequence ID" value="NZ_CP053085.1"/>
</dbReference>
<keyword evidence="6" id="KW-1185">Reference proteome</keyword>
<dbReference type="Pfam" id="PF13354">
    <property type="entry name" value="Beta-lactamase2"/>
    <property type="match status" value="1"/>
</dbReference>
<evidence type="ECO:0000256" key="2">
    <source>
        <dbReference type="ARBA" id="ARBA00009009"/>
    </source>
</evidence>
<dbReference type="Gene3D" id="3.40.710.10">
    <property type="entry name" value="DD-peptidase/beta-lactamase superfamily"/>
    <property type="match status" value="1"/>
</dbReference>
<dbReference type="AlphaFoldDB" id="A0A6M4IUS0"/>
<evidence type="ECO:0000259" key="4">
    <source>
        <dbReference type="Pfam" id="PF13354"/>
    </source>
</evidence>
<keyword evidence="5" id="KW-0378">Hydrolase</keyword>
<dbReference type="PANTHER" id="PTHR35333:SF3">
    <property type="entry name" value="BETA-LACTAMASE-TYPE TRANSPEPTIDASE FOLD CONTAINING PROTEIN"/>
    <property type="match status" value="1"/>
</dbReference>
<dbReference type="EMBL" id="CP053085">
    <property type="protein sequence ID" value="QJR37908.1"/>
    <property type="molecule type" value="Genomic_DNA"/>
</dbReference>
<dbReference type="GO" id="GO:0008800">
    <property type="term" value="F:beta-lactamase activity"/>
    <property type="evidence" value="ECO:0007669"/>
    <property type="project" value="UniProtKB-EC"/>
</dbReference>
<dbReference type="KEGG" id="ggr:HKW67_21445"/>
<name>A0A6M4IUS0_9BACT</name>
<feature type="domain" description="Beta-lactamase class A catalytic" evidence="4">
    <location>
        <begin position="56"/>
        <end position="310"/>
    </location>
</feature>
<dbReference type="EC" id="3.5.2.6" evidence="3"/>
<proteinExistence type="inferred from homology"/>
<evidence type="ECO:0000313" key="5">
    <source>
        <dbReference type="EMBL" id="QJR37908.1"/>
    </source>
</evidence>
<dbReference type="PANTHER" id="PTHR35333">
    <property type="entry name" value="BETA-LACTAMASE"/>
    <property type="match status" value="1"/>
</dbReference>
<dbReference type="InterPro" id="IPR045155">
    <property type="entry name" value="Beta-lactam_cat"/>
</dbReference>
<dbReference type="Proteomes" id="UP000500938">
    <property type="component" value="Chromosome"/>
</dbReference>
<sequence length="335" mass="36732">MTAARARGHFLGSFVVAAFALLGAKVLPAQPVARRADSAATVEVQRMLDLLLATSSMYAVHPATGRTVEVRADLPMNTMSTIKIAIMLLAYRDAEAGRLNLEERITLREEDRRGGTGMLKRFSPGMTVTYRDLVDQMIITSDNTATEALIVKLGFDRINGMLRELGFRETRLVLTLSQFYRNVAVAIAPERASLSDAEIFRAPGLSGPVAAAKRFEAAVDSTRWLGRTTAREMTTLLEGIYTARYASKASSASMMGHLFGQFYTSRLPATLRYRSDVRIAHKTGDFPPTSGSDVGVIEYPGGPLFISVYTNANRGDFGQLELTIGRLAELLVNRW</sequence>
<dbReference type="SUPFAM" id="SSF56601">
    <property type="entry name" value="beta-lactamase/transpeptidase-like"/>
    <property type="match status" value="1"/>
</dbReference>
<dbReference type="InterPro" id="IPR000871">
    <property type="entry name" value="Beta-lactam_class-A"/>
</dbReference>
<comment type="catalytic activity">
    <reaction evidence="1">
        <text>a beta-lactam + H2O = a substituted beta-amino acid</text>
        <dbReference type="Rhea" id="RHEA:20401"/>
        <dbReference type="ChEBI" id="CHEBI:15377"/>
        <dbReference type="ChEBI" id="CHEBI:35627"/>
        <dbReference type="ChEBI" id="CHEBI:140347"/>
        <dbReference type="EC" id="3.5.2.6"/>
    </reaction>
</comment>
<evidence type="ECO:0000256" key="3">
    <source>
        <dbReference type="ARBA" id="ARBA00012865"/>
    </source>
</evidence>
<accession>A0A6M4IUS0</accession>
<evidence type="ECO:0000256" key="1">
    <source>
        <dbReference type="ARBA" id="ARBA00001526"/>
    </source>
</evidence>
<dbReference type="GO" id="GO:0046677">
    <property type="term" value="P:response to antibiotic"/>
    <property type="evidence" value="ECO:0007669"/>
    <property type="project" value="InterPro"/>
</dbReference>
<protein>
    <recommendedName>
        <fullName evidence="3">beta-lactamase</fullName>
        <ecNumber evidence="3">3.5.2.6</ecNumber>
    </recommendedName>
</protein>
<organism evidence="5 6">
    <name type="scientific">Gemmatimonas groenlandica</name>
    <dbReference type="NCBI Taxonomy" id="2732249"/>
    <lineage>
        <taxon>Bacteria</taxon>
        <taxon>Pseudomonadati</taxon>
        <taxon>Gemmatimonadota</taxon>
        <taxon>Gemmatimonadia</taxon>
        <taxon>Gemmatimonadales</taxon>
        <taxon>Gemmatimonadaceae</taxon>
        <taxon>Gemmatimonas</taxon>
    </lineage>
</organism>
<reference evidence="5 6" key="1">
    <citation type="submission" date="2020-05" db="EMBL/GenBank/DDBJ databases">
        <title>Complete genome sequence of Gemmatimonas greenlandica TET16.</title>
        <authorList>
            <person name="Zeng Y."/>
        </authorList>
    </citation>
    <scope>NUCLEOTIDE SEQUENCE [LARGE SCALE GENOMIC DNA]</scope>
    <source>
        <strain evidence="5 6">TET16</strain>
    </source>
</reference>
<evidence type="ECO:0000313" key="6">
    <source>
        <dbReference type="Proteomes" id="UP000500938"/>
    </source>
</evidence>